<sequence>MRLILQTHRHYGQGQILDVFAEKLKAMPPEDMQHPVVMNTNLMRIQVLWQDRQLMDVITGAVKYSCITFMQLGACTTHVHVATTKHPVSRVITTRGVLNPNHARKIIKKAKSYVDHMDDLARKKKKKSVGHMLELAVFLLKGHFLTQI</sequence>
<proteinExistence type="predicted"/>
<name>A0A498LZK8_LABRO</name>
<keyword evidence="2" id="KW-1185">Reference proteome</keyword>
<accession>A0A498LZK8</accession>
<reference evidence="1 2" key="1">
    <citation type="submission" date="2018-03" db="EMBL/GenBank/DDBJ databases">
        <title>Draft genome sequence of Rohu Carp (Labeo rohita).</title>
        <authorList>
            <person name="Das P."/>
            <person name="Kushwaha B."/>
            <person name="Joshi C.G."/>
            <person name="Kumar D."/>
            <person name="Nagpure N.S."/>
            <person name="Sahoo L."/>
            <person name="Das S.P."/>
            <person name="Bit A."/>
            <person name="Patnaik S."/>
            <person name="Meher P.K."/>
            <person name="Jayasankar P."/>
            <person name="Koringa P.G."/>
            <person name="Patel N.V."/>
            <person name="Hinsu A.T."/>
            <person name="Kumar R."/>
            <person name="Pandey M."/>
            <person name="Agarwal S."/>
            <person name="Srivastava S."/>
            <person name="Singh M."/>
            <person name="Iquebal M.A."/>
            <person name="Jaiswal S."/>
            <person name="Angadi U.B."/>
            <person name="Kumar N."/>
            <person name="Raza M."/>
            <person name="Shah T.M."/>
            <person name="Rai A."/>
            <person name="Jena J.K."/>
        </authorList>
    </citation>
    <scope>NUCLEOTIDE SEQUENCE [LARGE SCALE GENOMIC DNA]</scope>
    <source>
        <strain evidence="1">DASCIFA01</strain>
        <tissue evidence="1">Testis</tissue>
    </source>
</reference>
<dbReference type="Proteomes" id="UP000290572">
    <property type="component" value="Unassembled WGS sequence"/>
</dbReference>
<dbReference type="AlphaFoldDB" id="A0A498LZK8"/>
<evidence type="ECO:0000313" key="1">
    <source>
        <dbReference type="EMBL" id="RXN13681.1"/>
    </source>
</evidence>
<comment type="caution">
    <text evidence="1">The sequence shown here is derived from an EMBL/GenBank/DDBJ whole genome shotgun (WGS) entry which is preliminary data.</text>
</comment>
<organism evidence="1 2">
    <name type="scientific">Labeo rohita</name>
    <name type="common">Indian major carp</name>
    <name type="synonym">Cyprinus rohita</name>
    <dbReference type="NCBI Taxonomy" id="84645"/>
    <lineage>
        <taxon>Eukaryota</taxon>
        <taxon>Metazoa</taxon>
        <taxon>Chordata</taxon>
        <taxon>Craniata</taxon>
        <taxon>Vertebrata</taxon>
        <taxon>Euteleostomi</taxon>
        <taxon>Actinopterygii</taxon>
        <taxon>Neopterygii</taxon>
        <taxon>Teleostei</taxon>
        <taxon>Ostariophysi</taxon>
        <taxon>Cypriniformes</taxon>
        <taxon>Cyprinidae</taxon>
        <taxon>Labeoninae</taxon>
        <taxon>Labeonini</taxon>
        <taxon>Labeo</taxon>
    </lineage>
</organism>
<protein>
    <submittedName>
        <fullName evidence="1">Uncharacterized protein</fullName>
    </submittedName>
</protein>
<gene>
    <name evidence="1" type="ORF">ROHU_009526</name>
</gene>
<evidence type="ECO:0000313" key="2">
    <source>
        <dbReference type="Proteomes" id="UP000290572"/>
    </source>
</evidence>
<dbReference type="EMBL" id="QBIY01012955">
    <property type="protein sequence ID" value="RXN13681.1"/>
    <property type="molecule type" value="Genomic_DNA"/>
</dbReference>